<dbReference type="GO" id="GO:0042450">
    <property type="term" value="P:L-arginine biosynthetic process via ornithine"/>
    <property type="evidence" value="ECO:0007669"/>
    <property type="project" value="UniProtKB-UniRule"/>
</dbReference>
<reference evidence="11 12" key="1">
    <citation type="submission" date="2017-09" db="EMBL/GenBank/DDBJ databases">
        <title>Depth-based differentiation of microbial function through sediment-hosted aquifers and enrichment of novel symbionts in the deep terrestrial subsurface.</title>
        <authorList>
            <person name="Probst A.J."/>
            <person name="Ladd B."/>
            <person name="Jarett J.K."/>
            <person name="Geller-Mcgrath D.E."/>
            <person name="Sieber C.M."/>
            <person name="Emerson J.B."/>
            <person name="Anantharaman K."/>
            <person name="Thomas B.C."/>
            <person name="Malmstrom R."/>
            <person name="Stieglmeier M."/>
            <person name="Klingl A."/>
            <person name="Woyke T."/>
            <person name="Ryan C.M."/>
            <person name="Banfield J.F."/>
        </authorList>
    </citation>
    <scope>NUCLEOTIDE SEQUENCE [LARGE SCALE GENOMIC DNA]</scope>
    <source>
        <strain evidence="11">CG07_land_8_20_14_0_80_42_15</strain>
    </source>
</reference>
<keyword evidence="6 9" id="KW-0418">Kinase</keyword>
<dbReference type="InterPro" id="IPR036393">
    <property type="entry name" value="AceGlu_kinase-like_sf"/>
</dbReference>
<evidence type="ECO:0000256" key="3">
    <source>
        <dbReference type="ARBA" id="ARBA00022605"/>
    </source>
</evidence>
<dbReference type="AlphaFoldDB" id="A0A2J0KTG5"/>
<comment type="subcellular location">
    <subcellularLocation>
        <location evidence="9">Cytoplasm</location>
    </subcellularLocation>
</comment>
<feature type="binding site" evidence="9">
    <location>
        <position position="179"/>
    </location>
    <ligand>
        <name>substrate</name>
    </ligand>
</feature>
<comment type="function">
    <text evidence="9">Catalyzes the ATP-dependent phosphorylation of N-acetyl-L-glutamate.</text>
</comment>
<dbReference type="NCBIfam" id="TIGR00761">
    <property type="entry name" value="argB"/>
    <property type="match status" value="1"/>
</dbReference>
<dbReference type="GO" id="GO:0005737">
    <property type="term" value="C:cytoplasm"/>
    <property type="evidence" value="ECO:0007669"/>
    <property type="project" value="UniProtKB-SubCell"/>
</dbReference>
<comment type="catalytic activity">
    <reaction evidence="8 9">
        <text>N-acetyl-L-glutamate + ATP = N-acetyl-L-glutamyl 5-phosphate + ADP</text>
        <dbReference type="Rhea" id="RHEA:14629"/>
        <dbReference type="ChEBI" id="CHEBI:30616"/>
        <dbReference type="ChEBI" id="CHEBI:44337"/>
        <dbReference type="ChEBI" id="CHEBI:57936"/>
        <dbReference type="ChEBI" id="CHEBI:456216"/>
        <dbReference type="EC" id="2.7.2.8"/>
    </reaction>
</comment>
<evidence type="ECO:0000256" key="8">
    <source>
        <dbReference type="ARBA" id="ARBA00048141"/>
    </source>
</evidence>
<dbReference type="GO" id="GO:0003991">
    <property type="term" value="F:acetylglutamate kinase activity"/>
    <property type="evidence" value="ECO:0007669"/>
    <property type="project" value="UniProtKB-UniRule"/>
</dbReference>
<name>A0A2J0KTG5_9BACT</name>
<evidence type="ECO:0000313" key="12">
    <source>
        <dbReference type="Proteomes" id="UP000230052"/>
    </source>
</evidence>
<comment type="similarity">
    <text evidence="9">Belongs to the acetylglutamate kinase family. ArgB subfamily.</text>
</comment>
<dbReference type="UniPathway" id="UPA00068">
    <property type="reaction ID" value="UER00107"/>
</dbReference>
<dbReference type="FunFam" id="3.40.1160.10:FF:000004">
    <property type="entry name" value="Acetylglutamate kinase"/>
    <property type="match status" value="1"/>
</dbReference>
<evidence type="ECO:0000256" key="6">
    <source>
        <dbReference type="ARBA" id="ARBA00022777"/>
    </source>
</evidence>
<evidence type="ECO:0000256" key="4">
    <source>
        <dbReference type="ARBA" id="ARBA00022679"/>
    </source>
</evidence>
<dbReference type="EC" id="2.7.2.8" evidence="9"/>
<comment type="pathway">
    <text evidence="1 9">Amino-acid biosynthesis; L-arginine biosynthesis; N(2)-acetyl-L-ornithine from L-glutamate: step 2/4.</text>
</comment>
<dbReference type="GO" id="GO:0005524">
    <property type="term" value="F:ATP binding"/>
    <property type="evidence" value="ECO:0007669"/>
    <property type="project" value="UniProtKB-UniRule"/>
</dbReference>
<feature type="domain" description="Aspartate/glutamate/uridylate kinase" evidence="10">
    <location>
        <begin position="24"/>
        <end position="261"/>
    </location>
</feature>
<dbReference type="PRINTS" id="PR00474">
    <property type="entry name" value="GLU5KINASE"/>
</dbReference>
<dbReference type="Pfam" id="PF00696">
    <property type="entry name" value="AA_kinase"/>
    <property type="match status" value="1"/>
</dbReference>
<feature type="binding site" evidence="9">
    <location>
        <begin position="64"/>
        <end position="65"/>
    </location>
    <ligand>
        <name>substrate</name>
    </ligand>
</feature>
<evidence type="ECO:0000256" key="9">
    <source>
        <dbReference type="HAMAP-Rule" id="MF_00082"/>
    </source>
</evidence>
<dbReference type="PIRSF" id="PIRSF000728">
    <property type="entry name" value="NAGK"/>
    <property type="match status" value="1"/>
</dbReference>
<dbReference type="EMBL" id="PEWV01000033">
    <property type="protein sequence ID" value="PIU41791.1"/>
    <property type="molecule type" value="Genomic_DNA"/>
</dbReference>
<evidence type="ECO:0000259" key="10">
    <source>
        <dbReference type="Pfam" id="PF00696"/>
    </source>
</evidence>
<keyword evidence="4 9" id="KW-0808">Transferase</keyword>
<keyword evidence="3 9" id="KW-0028">Amino-acid biosynthesis</keyword>
<dbReference type="InterPro" id="IPR004662">
    <property type="entry name" value="AcgluKinase_fam"/>
</dbReference>
<keyword evidence="5 9" id="KW-0547">Nucleotide-binding</keyword>
<accession>A0A2J0KTG5</accession>
<evidence type="ECO:0000256" key="7">
    <source>
        <dbReference type="ARBA" id="ARBA00022840"/>
    </source>
</evidence>
<organism evidence="11 12">
    <name type="scientific">Candidatus Aquitaenariimonas noxiae</name>
    <dbReference type="NCBI Taxonomy" id="1974741"/>
    <lineage>
        <taxon>Bacteria</taxon>
        <taxon>Pseudomonadati</taxon>
        <taxon>Candidatus Omnitrophota</taxon>
        <taxon>Candidatus Aquitaenariimonas</taxon>
    </lineage>
</organism>
<gene>
    <name evidence="9 11" type="primary">argB</name>
    <name evidence="11" type="ORF">COS99_03630</name>
</gene>
<dbReference type="Gene3D" id="3.40.1160.10">
    <property type="entry name" value="Acetylglutamate kinase-like"/>
    <property type="match status" value="1"/>
</dbReference>
<protein>
    <recommendedName>
        <fullName evidence="9">Acetylglutamate kinase</fullName>
        <ecNumber evidence="9">2.7.2.8</ecNumber>
    </recommendedName>
    <alternativeName>
        <fullName evidence="9">N-acetyl-L-glutamate 5-phosphotransferase</fullName>
    </alternativeName>
    <alternativeName>
        <fullName evidence="9">NAG kinase</fullName>
        <shortName evidence="9">NAGK</shortName>
    </alternativeName>
</protein>
<dbReference type="PANTHER" id="PTHR23342">
    <property type="entry name" value="N-ACETYLGLUTAMATE SYNTHASE"/>
    <property type="match status" value="1"/>
</dbReference>
<keyword evidence="7 9" id="KW-0067">ATP-binding</keyword>
<dbReference type="CDD" id="cd04250">
    <property type="entry name" value="AAK_NAGK-C"/>
    <property type="match status" value="1"/>
</dbReference>
<feature type="site" description="Transition state stabilizer" evidence="9">
    <location>
        <position position="242"/>
    </location>
</feature>
<evidence type="ECO:0000256" key="2">
    <source>
        <dbReference type="ARBA" id="ARBA00022571"/>
    </source>
</evidence>
<dbReference type="InterPro" id="IPR037528">
    <property type="entry name" value="ArgB"/>
</dbReference>
<dbReference type="Proteomes" id="UP000230052">
    <property type="component" value="Unassembled WGS sequence"/>
</dbReference>
<evidence type="ECO:0000256" key="5">
    <source>
        <dbReference type="ARBA" id="ARBA00022741"/>
    </source>
</evidence>
<proteinExistence type="inferred from homology"/>
<dbReference type="InterPro" id="IPR041727">
    <property type="entry name" value="NAGK-C"/>
</dbReference>
<feature type="binding site" evidence="9">
    <location>
        <position position="86"/>
    </location>
    <ligand>
        <name>substrate</name>
    </ligand>
</feature>
<sequence length="295" mass="32301">MEEAIRKSDILIEALPYIKTFYNKVILIKYGGSAITDDAVRRNVLEDIVFMNYAGMKPVLIHGGGPLISKKMDEIGKKVEFVDGQRVTDEEAIDIVDEVLWGLNKKLVEEFKSLGVQSYGLSGKDAGLIKAKKIIKEKDIGYVGEITSVDTTLLTRLIETDVIPVISSLAKGEDGKIYNINADSAAAKIAVALGAEKIVLLSNVKGIMRDINNENTLYDSLTTADVEVMIEKGIIVKGMIPKAQACLVAIRNGVKKAHIVDCRIPHALLLEIFTDKGMGTEITKLNRRTKASQDL</sequence>
<evidence type="ECO:0000313" key="11">
    <source>
        <dbReference type="EMBL" id="PIU41791.1"/>
    </source>
</evidence>
<comment type="caution">
    <text evidence="11">The sequence shown here is derived from an EMBL/GenBank/DDBJ whole genome shotgun (WGS) entry which is preliminary data.</text>
</comment>
<keyword evidence="9" id="KW-0963">Cytoplasm</keyword>
<dbReference type="SUPFAM" id="SSF53633">
    <property type="entry name" value="Carbamate kinase-like"/>
    <property type="match status" value="1"/>
</dbReference>
<dbReference type="HAMAP" id="MF_00082">
    <property type="entry name" value="ArgB"/>
    <property type="match status" value="1"/>
</dbReference>
<dbReference type="InterPro" id="IPR001048">
    <property type="entry name" value="Asp/Glu/Uridylate_kinase"/>
</dbReference>
<evidence type="ECO:0000256" key="1">
    <source>
        <dbReference type="ARBA" id="ARBA00004828"/>
    </source>
</evidence>
<dbReference type="InterPro" id="IPR001057">
    <property type="entry name" value="Glu/AcGlu_kinase"/>
</dbReference>
<keyword evidence="2 9" id="KW-0055">Arginine biosynthesis</keyword>
<feature type="site" description="Transition state stabilizer" evidence="9">
    <location>
        <position position="29"/>
    </location>
</feature>
<dbReference type="PANTHER" id="PTHR23342:SF0">
    <property type="entry name" value="N-ACETYLGLUTAMATE SYNTHASE, MITOCHONDRIAL"/>
    <property type="match status" value="1"/>
</dbReference>